<name>S5AIG8_9ALTE</name>
<accession>S5AIG8</accession>
<dbReference type="KEGG" id="amh:I633_22786"/>
<organism evidence="1 2">
    <name type="scientific">Alteromonas mediterranea 615</name>
    <dbReference type="NCBI Taxonomy" id="1300253"/>
    <lineage>
        <taxon>Bacteria</taxon>
        <taxon>Pseudomonadati</taxon>
        <taxon>Pseudomonadota</taxon>
        <taxon>Gammaproteobacteria</taxon>
        <taxon>Alteromonadales</taxon>
        <taxon>Alteromonadaceae</taxon>
        <taxon>Alteromonas/Salinimonas group</taxon>
        <taxon>Alteromonas</taxon>
    </lineage>
</organism>
<dbReference type="EMBL" id="CP004847">
    <property type="protein sequence ID" value="AGP79977.1"/>
    <property type="molecule type" value="Genomic_DNA"/>
</dbReference>
<dbReference type="BioCyc" id="AMAC1300253:G12YX-3624-MONOMER"/>
<keyword evidence="1" id="KW-0614">Plasmid</keyword>
<gene>
    <name evidence="1" type="ORF">I633_22786</name>
</gene>
<protein>
    <submittedName>
        <fullName evidence="1">Uncharacterized protein</fullName>
    </submittedName>
</protein>
<proteinExistence type="predicted"/>
<evidence type="ECO:0000313" key="1">
    <source>
        <dbReference type="EMBL" id="AGP79977.1"/>
    </source>
</evidence>
<evidence type="ECO:0000313" key="2">
    <source>
        <dbReference type="Proteomes" id="UP000014909"/>
    </source>
</evidence>
<dbReference type="AlphaFoldDB" id="S5AIG8"/>
<sequence length="92" mass="10415">MPHFIMNVLGHFFVVESEIDTSKLDGCTCFDSLDTLLAAAAKNTECTIEDLQGCEIRIFKVDGDWHETTHRGELIPIDDAQSIYDFLSNYEL</sequence>
<dbReference type="PATRIC" id="fig|1300253.3.peg.4741"/>
<dbReference type="Proteomes" id="UP000014909">
    <property type="component" value="Plasmid unnamed"/>
</dbReference>
<geneLocation type="plasmid" evidence="1">
    <name>unnamed</name>
</geneLocation>
<reference evidence="1 2" key="1">
    <citation type="journal article" date="2013" name="Genome Biol. Evol.">
        <title>Genomic Diversity of "Deep Ecotype" Alteromonas macleodii Isolates: Evidence for Pan-Mediterranean Clonal Frames.</title>
        <authorList>
            <person name="Lopez-Perez M."/>
            <person name="Gonzaga A."/>
            <person name="Rodriguez-Valera F."/>
        </authorList>
    </citation>
    <scope>NUCLEOTIDE SEQUENCE [LARGE SCALE GENOMIC DNA]</scope>
    <source>
        <strain evidence="2">'English Channel 615'</strain>
        <plasmid evidence="2">Plasmid</plasmid>
    </source>
</reference>
<dbReference type="HOGENOM" id="CLU_2406842_0_0_6"/>